<accession>A0A562E0H9</accession>
<protein>
    <recommendedName>
        <fullName evidence="1">Recombinase-like domain-containing protein</fullName>
    </recommendedName>
</protein>
<dbReference type="Proteomes" id="UP000317573">
    <property type="component" value="Unassembled WGS sequence"/>
</dbReference>
<dbReference type="RefSeq" id="WP_016692238.1">
    <property type="nucleotide sequence ID" value="NZ_VLJT01000028.1"/>
</dbReference>
<dbReference type="AlphaFoldDB" id="A0A562E0H9"/>
<evidence type="ECO:0000313" key="3">
    <source>
        <dbReference type="Proteomes" id="UP000317573"/>
    </source>
</evidence>
<dbReference type="GeneID" id="86866048"/>
<feature type="domain" description="Recombinase-like" evidence="1">
    <location>
        <begin position="2"/>
        <end position="71"/>
    </location>
</feature>
<sequence length="71" mass="7714">MDRYLVINQARTADPTPYEIKLAKAIEAVFGSGVHDLDGLVRGLNASGIHAPDAQEWTAESFTAEMRRIGA</sequence>
<evidence type="ECO:0000259" key="1">
    <source>
        <dbReference type="Pfam" id="PF20552"/>
    </source>
</evidence>
<dbReference type="InterPro" id="IPR046789">
    <property type="entry name" value="HTH_62"/>
</dbReference>
<reference evidence="2 3" key="1">
    <citation type="submission" date="2019-07" db="EMBL/GenBank/DDBJ databases">
        <title>Genome sequencing of lignin-degrading bacterial isolates.</title>
        <authorList>
            <person name="Gladden J."/>
        </authorList>
    </citation>
    <scope>NUCLEOTIDE SEQUENCE [LARGE SCALE GENOMIC DNA]</scope>
    <source>
        <strain evidence="2 3">J45</strain>
    </source>
</reference>
<name>A0A562E0H9_RHORH</name>
<comment type="caution">
    <text evidence="2">The sequence shown here is derived from an EMBL/GenBank/DDBJ whole genome shotgun (WGS) entry which is preliminary data.</text>
</comment>
<evidence type="ECO:0000313" key="2">
    <source>
        <dbReference type="EMBL" id="TWH15482.1"/>
    </source>
</evidence>
<proteinExistence type="predicted"/>
<organism evidence="2 3">
    <name type="scientific">Rhodococcus rhodochrous J45</name>
    <dbReference type="NCBI Taxonomy" id="935266"/>
    <lineage>
        <taxon>Bacteria</taxon>
        <taxon>Bacillati</taxon>
        <taxon>Actinomycetota</taxon>
        <taxon>Actinomycetes</taxon>
        <taxon>Mycobacteriales</taxon>
        <taxon>Nocardiaceae</taxon>
        <taxon>Rhodococcus</taxon>
    </lineage>
</organism>
<gene>
    <name evidence="2" type="ORF">L618_000300000550</name>
</gene>
<dbReference type="Pfam" id="PF20552">
    <property type="entry name" value="HTH_62"/>
    <property type="match status" value="1"/>
</dbReference>
<dbReference type="EMBL" id="VLJT01000028">
    <property type="protein sequence ID" value="TWH15482.1"/>
    <property type="molecule type" value="Genomic_DNA"/>
</dbReference>